<dbReference type="RefSeq" id="WP_021326734.1">
    <property type="nucleotide sequence ID" value="NZ_AXDT01000223.1"/>
</dbReference>
<evidence type="ECO:0000313" key="2">
    <source>
        <dbReference type="Proteomes" id="UP000017133"/>
    </source>
</evidence>
<keyword evidence="2" id="KW-1185">Reference proteome</keyword>
<reference evidence="1 2" key="1">
    <citation type="submission" date="2013-10" db="EMBL/GenBank/DDBJ databases">
        <title>Whole Genome Shotgun Sequence of Photorhabdus temperata J3.</title>
        <authorList>
            <person name="Park G.-S."/>
            <person name="Hong S.-J."/>
            <person name="Shin J.-H."/>
        </authorList>
    </citation>
    <scope>NUCLEOTIDE SEQUENCE [LARGE SCALE GENOMIC DNA]</scope>
    <source>
        <strain evidence="1 2">J3</strain>
    </source>
</reference>
<gene>
    <name evidence="1" type="ORF">O185_20880</name>
</gene>
<dbReference type="PATRIC" id="fig|1389415.4.peg.4175"/>
<sequence length="303" mass="33828">MLKITKNIFFGRNNPFGIIHEPQASNILKYISGNQDAINISPNILLPGFVGITVEILDHTSALKFGLPMVFDVSDGHAKDISASRKLGQLLLNEAEVTLSNESETFNSCGQMLRNVSYDSSEKARRDSQETHFKSDMTHGSTVQYATYNSAWWNDPAHLRGNNCYAYACNVRTDGNTQSSWPHPGFCQKSKIPGSNEELLEGVRNDRIIRLKEGMSPVNGSNENPAWIVGLAAGFPNDAEAWDYHWYRKVWHGNNSDSYYWGHKPGASLVANTNDAEKDAKKRGYDSWLGYFAIQNVKICASL</sequence>
<dbReference type="AlphaFoldDB" id="U7QTG7"/>
<dbReference type="Proteomes" id="UP000017133">
    <property type="component" value="Unassembled WGS sequence"/>
</dbReference>
<accession>U7QTG7</accession>
<proteinExistence type="predicted"/>
<comment type="caution">
    <text evidence="1">The sequence shown here is derived from an EMBL/GenBank/DDBJ whole genome shotgun (WGS) entry which is preliminary data.</text>
</comment>
<protein>
    <submittedName>
        <fullName evidence="1">Uncharacterized protein</fullName>
    </submittedName>
</protein>
<evidence type="ECO:0000313" key="1">
    <source>
        <dbReference type="EMBL" id="ERT11163.1"/>
    </source>
</evidence>
<organism evidence="1 2">
    <name type="scientific">Photorhabdus temperata J3</name>
    <dbReference type="NCBI Taxonomy" id="1389415"/>
    <lineage>
        <taxon>Bacteria</taxon>
        <taxon>Pseudomonadati</taxon>
        <taxon>Pseudomonadota</taxon>
        <taxon>Gammaproteobacteria</taxon>
        <taxon>Enterobacterales</taxon>
        <taxon>Morganellaceae</taxon>
        <taxon>Photorhabdus</taxon>
    </lineage>
</organism>
<dbReference type="EMBL" id="AXDT01000223">
    <property type="protein sequence ID" value="ERT11163.1"/>
    <property type="molecule type" value="Genomic_DNA"/>
</dbReference>
<name>U7QTG7_PHOTE</name>